<dbReference type="Proteomes" id="UP000194474">
    <property type="component" value="Unassembled WGS sequence"/>
</dbReference>
<sequence>MAALPADQSLSADKDRLMDEFSASGRWIASRARDWYERLPWLVGANFVPSSAANQLEMWQAETFDPEGIDRELGWAADIGMNSMRVFLHDLLWSHGVRGFEDRISRYLDIASSRGISTMLVLFDSVWNPDVALGPQPEPRPGIHNSQWVQGPGRALADRADWARLEDYVSGVVSAFGQDERVIVWDVWNEPSNLNGGRFAELTDKWELISELLPQVFQWVRAAAPSQPLTSGVWAGKTLYDDAHARIQIDNSDIISFHDYQTPERFEAKLRDLPRDRPLFLTEYMARTPGSTFEGILPIAKRERIASYCWGLVAGRSQTLYPWDSWSTPYIEAQPDPWFHDVFHKDGRPYRADEVALIRAITA</sequence>
<protein>
    <submittedName>
        <fullName evidence="5">Cellulase (Glycosyl hydrolase family 5)</fullName>
    </submittedName>
</protein>
<keyword evidence="6" id="KW-1185">Reference proteome</keyword>
<evidence type="ECO:0000313" key="6">
    <source>
        <dbReference type="Proteomes" id="UP000194474"/>
    </source>
</evidence>
<gene>
    <name evidence="5" type="ORF">SAMN06295905_1837</name>
</gene>
<proteinExistence type="inferred from homology"/>
<accession>A0A1Y6F743</accession>
<organism evidence="5 6">
    <name type="scientific">Devosia lucknowensis</name>
    <dbReference type="NCBI Taxonomy" id="1096929"/>
    <lineage>
        <taxon>Bacteria</taxon>
        <taxon>Pseudomonadati</taxon>
        <taxon>Pseudomonadota</taxon>
        <taxon>Alphaproteobacteria</taxon>
        <taxon>Hyphomicrobiales</taxon>
        <taxon>Devosiaceae</taxon>
        <taxon>Devosia</taxon>
    </lineage>
</organism>
<evidence type="ECO:0000256" key="2">
    <source>
        <dbReference type="ARBA" id="ARBA00023295"/>
    </source>
</evidence>
<evidence type="ECO:0000313" key="5">
    <source>
        <dbReference type="EMBL" id="SMQ70226.1"/>
    </source>
</evidence>
<dbReference type="InterPro" id="IPR001547">
    <property type="entry name" value="Glyco_hydro_5"/>
</dbReference>
<keyword evidence="2 3" id="KW-0326">Glycosidase</keyword>
<keyword evidence="1 3" id="KW-0378">Hydrolase</keyword>
<dbReference type="AlphaFoldDB" id="A0A1Y6F743"/>
<evidence type="ECO:0000256" key="1">
    <source>
        <dbReference type="ARBA" id="ARBA00022801"/>
    </source>
</evidence>
<dbReference type="InterPro" id="IPR017853">
    <property type="entry name" value="GH"/>
</dbReference>
<evidence type="ECO:0000259" key="4">
    <source>
        <dbReference type="Pfam" id="PF00150"/>
    </source>
</evidence>
<comment type="similarity">
    <text evidence="3">Belongs to the glycosyl hydrolase 5 (cellulase A) family.</text>
</comment>
<evidence type="ECO:0000256" key="3">
    <source>
        <dbReference type="RuleBase" id="RU361153"/>
    </source>
</evidence>
<name>A0A1Y6F743_9HYPH</name>
<reference evidence="6" key="1">
    <citation type="submission" date="2017-04" db="EMBL/GenBank/DDBJ databases">
        <authorList>
            <person name="Varghese N."/>
            <person name="Submissions S."/>
        </authorList>
    </citation>
    <scope>NUCLEOTIDE SEQUENCE [LARGE SCALE GENOMIC DNA]</scope>
</reference>
<dbReference type="EMBL" id="FXWK01000001">
    <property type="protein sequence ID" value="SMQ70226.1"/>
    <property type="molecule type" value="Genomic_DNA"/>
</dbReference>
<dbReference type="SUPFAM" id="SSF51445">
    <property type="entry name" value="(Trans)glycosidases"/>
    <property type="match status" value="1"/>
</dbReference>
<dbReference type="GO" id="GO:0004553">
    <property type="term" value="F:hydrolase activity, hydrolyzing O-glycosyl compounds"/>
    <property type="evidence" value="ECO:0007669"/>
    <property type="project" value="InterPro"/>
</dbReference>
<dbReference type="Gene3D" id="3.20.20.80">
    <property type="entry name" value="Glycosidases"/>
    <property type="match status" value="1"/>
</dbReference>
<dbReference type="Pfam" id="PF00150">
    <property type="entry name" value="Cellulase"/>
    <property type="match status" value="1"/>
</dbReference>
<feature type="domain" description="Glycoside hydrolase family 5" evidence="4">
    <location>
        <begin position="143"/>
        <end position="266"/>
    </location>
</feature>
<dbReference type="GO" id="GO:0000272">
    <property type="term" value="P:polysaccharide catabolic process"/>
    <property type="evidence" value="ECO:0007669"/>
    <property type="project" value="InterPro"/>
</dbReference>